<accession>A0A2V1DK05</accession>
<evidence type="ECO:0000313" key="3">
    <source>
        <dbReference type="Proteomes" id="UP000244855"/>
    </source>
</evidence>
<dbReference type="PANTHER" id="PTHR38436">
    <property type="entry name" value="POLYKETIDE CYCLASE SNOAL-LIKE DOMAIN"/>
    <property type="match status" value="1"/>
</dbReference>
<evidence type="ECO:0008006" key="4">
    <source>
        <dbReference type="Google" id="ProtNLM"/>
    </source>
</evidence>
<gene>
    <name evidence="2" type="ORF">DM02DRAFT_673320</name>
</gene>
<dbReference type="GO" id="GO:0030638">
    <property type="term" value="P:polyketide metabolic process"/>
    <property type="evidence" value="ECO:0007669"/>
    <property type="project" value="InterPro"/>
</dbReference>
<dbReference type="InterPro" id="IPR009959">
    <property type="entry name" value="Cyclase_SnoaL-like"/>
</dbReference>
<dbReference type="OrthoDB" id="5398185at2759"/>
<dbReference type="Gene3D" id="3.10.450.50">
    <property type="match status" value="2"/>
</dbReference>
<feature type="signal peptide" evidence="1">
    <location>
        <begin position="1"/>
        <end position="18"/>
    </location>
</feature>
<proteinExistence type="predicted"/>
<dbReference type="InterPro" id="IPR032710">
    <property type="entry name" value="NTF2-like_dom_sf"/>
</dbReference>
<feature type="chain" id="PRO_5015901888" description="SnoaL-like domain-containing protein" evidence="1">
    <location>
        <begin position="19"/>
        <end position="364"/>
    </location>
</feature>
<name>A0A2V1DK05_9PLEO</name>
<keyword evidence="3" id="KW-1185">Reference proteome</keyword>
<keyword evidence="1" id="KW-0732">Signal</keyword>
<evidence type="ECO:0000256" key="1">
    <source>
        <dbReference type="SAM" id="SignalP"/>
    </source>
</evidence>
<dbReference type="Pfam" id="PF07366">
    <property type="entry name" value="SnoaL"/>
    <property type="match status" value="1"/>
</dbReference>
<sequence>MQSATLLSILEMSSIAAACIGSFHLPIHEMTARNSVNPLLTKREVSQPATTNDTHWTVAQNTRQMQVSDDAFIARDLLHFNHHPNVSVYYPGAVVMDLDEHLQDMRLLFSTYSDMAPHNHNYRVLFGEGDWTVALTQLTGTNDGPLPNATGALLSPTMRTVKAGIMTIAHWNGGLIMEEYLWVDTPKMWRQLGLLPSPPAAELPDLELSPYTAPLTTHPDIDPSTINKEKMKQTNEAFNAGKFEPDSMNLSSNITVYGFNDEGLDLQGFLDILSSYKVAFPNLRLENQQTIGQGDWIATISHLSGTHQGSLMLPAYLADGPVAATNKSFNLLHYTISRWQEGEIVAMKVNIDTFGILGALSIPL</sequence>
<dbReference type="AlphaFoldDB" id="A0A2V1DK05"/>
<dbReference type="Proteomes" id="UP000244855">
    <property type="component" value="Unassembled WGS sequence"/>
</dbReference>
<reference evidence="2 3" key="1">
    <citation type="journal article" date="2018" name="Sci. Rep.">
        <title>Comparative genomics provides insights into the lifestyle and reveals functional heterogeneity of dark septate endophytic fungi.</title>
        <authorList>
            <person name="Knapp D.G."/>
            <person name="Nemeth J.B."/>
            <person name="Barry K."/>
            <person name="Hainaut M."/>
            <person name="Henrissat B."/>
            <person name="Johnson J."/>
            <person name="Kuo A."/>
            <person name="Lim J.H.P."/>
            <person name="Lipzen A."/>
            <person name="Nolan M."/>
            <person name="Ohm R.A."/>
            <person name="Tamas L."/>
            <person name="Grigoriev I.V."/>
            <person name="Spatafora J.W."/>
            <person name="Nagy L.G."/>
            <person name="Kovacs G.M."/>
        </authorList>
    </citation>
    <scope>NUCLEOTIDE SEQUENCE [LARGE SCALE GENOMIC DNA]</scope>
    <source>
        <strain evidence="2 3">DSE2036</strain>
    </source>
</reference>
<dbReference type="EMBL" id="KZ805411">
    <property type="protein sequence ID" value="PVH98527.1"/>
    <property type="molecule type" value="Genomic_DNA"/>
</dbReference>
<evidence type="ECO:0000313" key="2">
    <source>
        <dbReference type="EMBL" id="PVH98527.1"/>
    </source>
</evidence>
<organism evidence="2 3">
    <name type="scientific">Periconia macrospinosa</name>
    <dbReference type="NCBI Taxonomy" id="97972"/>
    <lineage>
        <taxon>Eukaryota</taxon>
        <taxon>Fungi</taxon>
        <taxon>Dikarya</taxon>
        <taxon>Ascomycota</taxon>
        <taxon>Pezizomycotina</taxon>
        <taxon>Dothideomycetes</taxon>
        <taxon>Pleosporomycetidae</taxon>
        <taxon>Pleosporales</taxon>
        <taxon>Massarineae</taxon>
        <taxon>Periconiaceae</taxon>
        <taxon>Periconia</taxon>
    </lineage>
</organism>
<protein>
    <recommendedName>
        <fullName evidence="4">SnoaL-like domain-containing protein</fullName>
    </recommendedName>
</protein>
<dbReference type="PANTHER" id="PTHR38436:SF1">
    <property type="entry name" value="ESTER CYCLASE"/>
    <property type="match status" value="1"/>
</dbReference>
<dbReference type="SUPFAM" id="SSF54427">
    <property type="entry name" value="NTF2-like"/>
    <property type="match status" value="2"/>
</dbReference>